<feature type="domain" description="Glycoside hydrolase family 9" evidence="12">
    <location>
        <begin position="128"/>
        <end position="605"/>
    </location>
</feature>
<dbReference type="AlphaFoldDB" id="A0AAV1E7L4"/>
<dbReference type="EC" id="3.2.1.4" evidence="9"/>
<name>A0AAV1E7L4_OLDCO</name>
<evidence type="ECO:0000256" key="10">
    <source>
        <dbReference type="SAM" id="MobiDB-lite"/>
    </source>
</evidence>
<dbReference type="InterPro" id="IPR001701">
    <property type="entry name" value="Glyco_hydro_9"/>
</dbReference>
<keyword evidence="11" id="KW-0812">Transmembrane</keyword>
<dbReference type="GO" id="GO:0030245">
    <property type="term" value="P:cellulose catabolic process"/>
    <property type="evidence" value="ECO:0007669"/>
    <property type="project" value="UniProtKB-KW"/>
</dbReference>
<dbReference type="InterPro" id="IPR008928">
    <property type="entry name" value="6-hairpin_glycosidase_sf"/>
</dbReference>
<evidence type="ECO:0000256" key="3">
    <source>
        <dbReference type="ARBA" id="ARBA00022801"/>
    </source>
</evidence>
<feature type="region of interest" description="Disordered" evidence="10">
    <location>
        <begin position="239"/>
        <end position="259"/>
    </location>
</feature>
<keyword evidence="11" id="KW-0472">Membrane</keyword>
<evidence type="ECO:0000256" key="6">
    <source>
        <dbReference type="ARBA" id="ARBA00023295"/>
    </source>
</evidence>
<dbReference type="Proteomes" id="UP001161247">
    <property type="component" value="Chromosome 8"/>
</dbReference>
<dbReference type="PANTHER" id="PTHR22298">
    <property type="entry name" value="ENDO-1,4-BETA-GLUCANASE"/>
    <property type="match status" value="1"/>
</dbReference>
<evidence type="ECO:0000256" key="11">
    <source>
        <dbReference type="SAM" id="Phobius"/>
    </source>
</evidence>
<sequence>MQESKGSQQAYSELSRNYSSATATTVYYVHSIPGTGRLLPSSSRWNSIELDSNHLLPEASNGRLDSLPSRFTKIIDFNLTIRDKNHFKRFCYTCATMIIMIVVALLLVRFLQGQRQQHHGHLMDLKLAINQALLFFDAQKSGPLPENSKIKFRADSGLHDGTTSATQIDLVGGYYDCGNNMKFSFTTAYAVTLLSWSVIEYHEKYDNIQELEHVKDLIRWGSDYLLKIFSPPNASSPAKLYSQVGSPGNDTSGGNTRDNDISCWQRPENMSYERPVSTCDMNASDLAGEIIAGMSAAALVFKEDNEYSTKLVQAAEELFNLTTNLDPSQKPGMYTSNDDCGGRAREFYNSTSFRDELVWGATWLFFISGNSSYLDYAIANFGSAEEEEQSSEQEILNWNNKLAANAILLTRLRYFRDPGYPYEPTLISTTNRSDLLMCSYTSNLKFPKTEGGLVLLKPDYDAPLQYAVTASFLTKLYGDYLALLHVSHVSCAGSLLSLETLRDFSLSQVHYILGINPSKMSYLVGYGDRYPSQVHHRAASIPWDNKSYTCEQGDHWLYKDSSNPNLLQGAMVAGPDKNDNFFDKRADKRFTEPSISANAGLVAALVALLDTPSHFWNANGVNLGIDRTTMLENINTNPT</sequence>
<keyword evidence="4 9" id="KW-0136">Cellulose degradation</keyword>
<evidence type="ECO:0000313" key="14">
    <source>
        <dbReference type="Proteomes" id="UP001161247"/>
    </source>
</evidence>
<keyword evidence="7 8" id="KW-0624">Polysaccharide degradation</keyword>
<evidence type="ECO:0000256" key="4">
    <source>
        <dbReference type="ARBA" id="ARBA00023001"/>
    </source>
</evidence>
<feature type="compositionally biased region" description="Polar residues" evidence="10">
    <location>
        <begin position="243"/>
        <end position="256"/>
    </location>
</feature>
<comment type="catalytic activity">
    <reaction evidence="1 9">
        <text>Endohydrolysis of (1-&gt;4)-beta-D-glucosidic linkages in cellulose, lichenin and cereal beta-D-glucans.</text>
        <dbReference type="EC" id="3.2.1.4"/>
    </reaction>
</comment>
<evidence type="ECO:0000256" key="1">
    <source>
        <dbReference type="ARBA" id="ARBA00000966"/>
    </source>
</evidence>
<dbReference type="InterPro" id="IPR012341">
    <property type="entry name" value="6hp_glycosidase-like_sf"/>
</dbReference>
<organism evidence="13 14">
    <name type="scientific">Oldenlandia corymbosa var. corymbosa</name>
    <dbReference type="NCBI Taxonomy" id="529605"/>
    <lineage>
        <taxon>Eukaryota</taxon>
        <taxon>Viridiplantae</taxon>
        <taxon>Streptophyta</taxon>
        <taxon>Embryophyta</taxon>
        <taxon>Tracheophyta</taxon>
        <taxon>Spermatophyta</taxon>
        <taxon>Magnoliopsida</taxon>
        <taxon>eudicotyledons</taxon>
        <taxon>Gunneridae</taxon>
        <taxon>Pentapetalae</taxon>
        <taxon>asterids</taxon>
        <taxon>lamiids</taxon>
        <taxon>Gentianales</taxon>
        <taxon>Rubiaceae</taxon>
        <taxon>Rubioideae</taxon>
        <taxon>Spermacoceae</taxon>
        <taxon>Hedyotis-Oldenlandia complex</taxon>
        <taxon>Oldenlandia</taxon>
    </lineage>
</organism>
<dbReference type="PROSITE" id="PS00592">
    <property type="entry name" value="GH9_2"/>
    <property type="match status" value="1"/>
</dbReference>
<evidence type="ECO:0000256" key="9">
    <source>
        <dbReference type="RuleBase" id="RU361166"/>
    </source>
</evidence>
<feature type="transmembrane region" description="Helical" evidence="11">
    <location>
        <begin position="90"/>
        <end position="111"/>
    </location>
</feature>
<reference evidence="13" key="1">
    <citation type="submission" date="2023-03" db="EMBL/GenBank/DDBJ databases">
        <authorList>
            <person name="Julca I."/>
        </authorList>
    </citation>
    <scope>NUCLEOTIDE SEQUENCE</scope>
</reference>
<dbReference type="GO" id="GO:0008810">
    <property type="term" value="F:cellulase activity"/>
    <property type="evidence" value="ECO:0007669"/>
    <property type="project" value="UniProtKB-EC"/>
</dbReference>
<proteinExistence type="inferred from homology"/>
<feature type="active site" evidence="8">
    <location>
        <position position="535"/>
    </location>
</feature>
<keyword evidence="3 8" id="KW-0378">Hydrolase</keyword>
<accession>A0AAV1E7L4</accession>
<evidence type="ECO:0000256" key="2">
    <source>
        <dbReference type="ARBA" id="ARBA00007072"/>
    </source>
</evidence>
<keyword evidence="11" id="KW-1133">Transmembrane helix</keyword>
<keyword evidence="14" id="KW-1185">Reference proteome</keyword>
<dbReference type="Pfam" id="PF00759">
    <property type="entry name" value="Glyco_hydro_9"/>
    <property type="match status" value="1"/>
</dbReference>
<dbReference type="SUPFAM" id="SSF48208">
    <property type="entry name" value="Six-hairpin glycosidases"/>
    <property type="match status" value="1"/>
</dbReference>
<evidence type="ECO:0000259" key="12">
    <source>
        <dbReference type="Pfam" id="PF00759"/>
    </source>
</evidence>
<dbReference type="EMBL" id="OX459125">
    <property type="protein sequence ID" value="CAI9115664.1"/>
    <property type="molecule type" value="Genomic_DNA"/>
</dbReference>
<evidence type="ECO:0000256" key="5">
    <source>
        <dbReference type="ARBA" id="ARBA00023277"/>
    </source>
</evidence>
<dbReference type="Gene3D" id="1.50.10.10">
    <property type="match status" value="1"/>
</dbReference>
<dbReference type="InterPro" id="IPR018221">
    <property type="entry name" value="Glyco_hydro_9_His_AS"/>
</dbReference>
<evidence type="ECO:0000256" key="8">
    <source>
        <dbReference type="PROSITE-ProRule" id="PRU10059"/>
    </source>
</evidence>
<gene>
    <name evidence="13" type="ORF">OLC1_LOCUS22140</name>
</gene>
<comment type="similarity">
    <text evidence="2 8 9">Belongs to the glycosyl hydrolase 9 (cellulase E) family.</text>
</comment>
<evidence type="ECO:0000313" key="13">
    <source>
        <dbReference type="EMBL" id="CAI9115664.1"/>
    </source>
</evidence>
<keyword evidence="6 8" id="KW-0326">Glycosidase</keyword>
<keyword evidence="5 8" id="KW-0119">Carbohydrate metabolism</keyword>
<evidence type="ECO:0000256" key="7">
    <source>
        <dbReference type="ARBA" id="ARBA00023326"/>
    </source>
</evidence>
<protein>
    <recommendedName>
        <fullName evidence="9">Endoglucanase</fullName>
        <ecNumber evidence="9">3.2.1.4</ecNumber>
    </recommendedName>
</protein>